<dbReference type="GO" id="GO:0047496">
    <property type="term" value="P:vesicle transport along microtubule"/>
    <property type="evidence" value="ECO:0007669"/>
    <property type="project" value="TreeGrafter"/>
</dbReference>
<dbReference type="GO" id="GO:0005871">
    <property type="term" value="C:kinesin complex"/>
    <property type="evidence" value="ECO:0007669"/>
    <property type="project" value="TreeGrafter"/>
</dbReference>
<evidence type="ECO:0000256" key="7">
    <source>
        <dbReference type="SAM" id="MobiDB-lite"/>
    </source>
</evidence>
<dbReference type="InterPro" id="IPR006964">
    <property type="entry name" value="NUDE_dom"/>
</dbReference>
<comment type="similarity">
    <text evidence="2">Belongs to the nudE family.</text>
</comment>
<dbReference type="GO" id="GO:0007059">
    <property type="term" value="P:chromosome segregation"/>
    <property type="evidence" value="ECO:0007669"/>
    <property type="project" value="TreeGrafter"/>
</dbReference>
<evidence type="ECO:0000313" key="9">
    <source>
        <dbReference type="EMBL" id="CRG90533.1"/>
    </source>
</evidence>
<dbReference type="GO" id="GO:0051642">
    <property type="term" value="P:centrosome localization"/>
    <property type="evidence" value="ECO:0007669"/>
    <property type="project" value="TreeGrafter"/>
</dbReference>
<dbReference type="InterPro" id="IPR033494">
    <property type="entry name" value="NUDE"/>
</dbReference>
<dbReference type="EMBL" id="CVMT01000008">
    <property type="protein sequence ID" value="CRG90533.1"/>
    <property type="molecule type" value="Genomic_DNA"/>
</dbReference>
<dbReference type="GO" id="GO:0005874">
    <property type="term" value="C:microtubule"/>
    <property type="evidence" value="ECO:0007669"/>
    <property type="project" value="UniProtKB-KW"/>
</dbReference>
<organism evidence="9 10">
    <name type="scientific">Talaromyces islandicus</name>
    <name type="common">Penicillium islandicum</name>
    <dbReference type="NCBI Taxonomy" id="28573"/>
    <lineage>
        <taxon>Eukaryota</taxon>
        <taxon>Fungi</taxon>
        <taxon>Dikarya</taxon>
        <taxon>Ascomycota</taxon>
        <taxon>Pezizomycotina</taxon>
        <taxon>Eurotiomycetes</taxon>
        <taxon>Eurotiomycetidae</taxon>
        <taxon>Eurotiales</taxon>
        <taxon>Trichocomaceae</taxon>
        <taxon>Talaromyces</taxon>
        <taxon>Talaromyces sect. Islandici</taxon>
    </lineage>
</organism>
<feature type="region of interest" description="Disordered" evidence="7">
    <location>
        <begin position="1"/>
        <end position="22"/>
    </location>
</feature>
<sequence>MASADDPNTTPSAAKASSSLEEELSYYKSQYEQLEVELADFQASSRELEAELEKDIEASEKRERHLKEKSESLKYEVDEWKAKYKQAKTEANSAQNTLQKEVTTLRENNRALQLKLRDIEVANDDYERQARNTTSSLEDLESKYNIAIERGVLLDEEVKSGEQEREALRIEAQRLRDELSDLKIEADIVNNKLRKAENELSQRRKPAYLSSSSVANTQHSEGTQHSPVTTSSSPTMTTPPAKSVSSATSEALTPPSPTASESSVGVHKPGSEGGASRARVSISSSSVSRPNYGRHTRTPSIPHSNGLSTPSMANLRSAPRLSSSQSGIPRSGSLYQIRGLIGKMQKLEQRVHSARSRLPAPSETPNGASPRTPSALGQSSIPSSVTVRKSSRKRTSTSSVSSSALDGDTGTSSSFIPHSRQSFGRSVDSRPSSRTSYSSRNSIGTGGFGSSIPVSRPDSRQSLNRARTPLGHYSTNPTTESRRPRSSLSSYSQSHGPAKSMTFIEEDSSITTPTSRRGSTLDNDAIFRSSIPGPGGLKKRPSGSIGYSGIPGSRRTNAAGEIRKLDFRSSQGPRRKPSDLGETY</sequence>
<feature type="compositionally biased region" description="Low complexity" evidence="7">
    <location>
        <begin position="320"/>
        <end position="331"/>
    </location>
</feature>
<evidence type="ECO:0000313" key="10">
    <source>
        <dbReference type="Proteomes" id="UP000054383"/>
    </source>
</evidence>
<evidence type="ECO:0000259" key="8">
    <source>
        <dbReference type="Pfam" id="PF04880"/>
    </source>
</evidence>
<evidence type="ECO:0000256" key="6">
    <source>
        <dbReference type="ARBA" id="ARBA00023212"/>
    </source>
</evidence>
<feature type="compositionally biased region" description="Polar residues" evidence="7">
    <location>
        <begin position="363"/>
        <end position="382"/>
    </location>
</feature>
<accession>A0A0U1M4M5</accession>
<feature type="compositionally biased region" description="Low complexity" evidence="7">
    <location>
        <begin position="226"/>
        <end position="240"/>
    </location>
</feature>
<evidence type="ECO:0000256" key="1">
    <source>
        <dbReference type="ARBA" id="ARBA00004245"/>
    </source>
</evidence>
<dbReference type="Gene3D" id="6.10.250.1080">
    <property type="match status" value="1"/>
</dbReference>
<proteinExistence type="inferred from homology"/>
<feature type="region of interest" description="Disordered" evidence="7">
    <location>
        <begin position="197"/>
        <end position="331"/>
    </location>
</feature>
<feature type="compositionally biased region" description="Polar residues" evidence="7">
    <location>
        <begin position="209"/>
        <end position="225"/>
    </location>
</feature>
<dbReference type="GO" id="GO:0008017">
    <property type="term" value="F:microtubule binding"/>
    <property type="evidence" value="ECO:0007669"/>
    <property type="project" value="InterPro"/>
</dbReference>
<gene>
    <name evidence="9" type="ORF">PISL3812_07577</name>
</gene>
<feature type="domain" description="NUDE" evidence="8">
    <location>
        <begin position="136"/>
        <end position="309"/>
    </location>
</feature>
<evidence type="ECO:0000256" key="5">
    <source>
        <dbReference type="ARBA" id="ARBA00023054"/>
    </source>
</evidence>
<dbReference type="Proteomes" id="UP000054383">
    <property type="component" value="Unassembled WGS sequence"/>
</dbReference>
<feature type="compositionally biased region" description="Polar residues" evidence="7">
    <location>
        <begin position="409"/>
        <end position="424"/>
    </location>
</feature>
<keyword evidence="4" id="KW-0493">Microtubule</keyword>
<keyword evidence="6" id="KW-0206">Cytoskeleton</keyword>
<reference evidence="9 10" key="1">
    <citation type="submission" date="2015-04" db="EMBL/GenBank/DDBJ databases">
        <authorList>
            <person name="Syromyatnikov M.Y."/>
            <person name="Popov V.N."/>
        </authorList>
    </citation>
    <scope>NUCLEOTIDE SEQUENCE [LARGE SCALE GENOMIC DNA]</scope>
    <source>
        <strain evidence="9">WF-38-12</strain>
    </source>
</reference>
<dbReference type="OrthoDB" id="5877028at2759"/>
<dbReference type="STRING" id="28573.A0A0U1M4M5"/>
<keyword evidence="5" id="KW-0175">Coiled coil</keyword>
<name>A0A0U1M4M5_TALIS</name>
<feature type="compositionally biased region" description="Polar residues" evidence="7">
    <location>
        <begin position="509"/>
        <end position="522"/>
    </location>
</feature>
<protein>
    <submittedName>
        <fullName evidence="9">Nuclear distribution protein nudE</fullName>
    </submittedName>
</protein>
<feature type="compositionally biased region" description="Low complexity" evidence="7">
    <location>
        <begin position="275"/>
        <end position="289"/>
    </location>
</feature>
<feature type="compositionally biased region" description="Low complexity" evidence="7">
    <location>
        <begin position="425"/>
        <end position="442"/>
    </location>
</feature>
<feature type="compositionally biased region" description="Polar residues" evidence="7">
    <location>
        <begin position="298"/>
        <end position="314"/>
    </location>
</feature>
<keyword evidence="10" id="KW-1185">Reference proteome</keyword>
<comment type="subcellular location">
    <subcellularLocation>
        <location evidence="1">Cytoplasm</location>
        <location evidence="1">Cytoskeleton</location>
    </subcellularLocation>
</comment>
<dbReference type="OMA" id="NMAIERS"/>
<feature type="region of interest" description="Disordered" evidence="7">
    <location>
        <begin position="348"/>
        <end position="584"/>
    </location>
</feature>
<dbReference type="PANTHER" id="PTHR10921">
    <property type="entry name" value="NUCLEAR DISTRIBUTION PROTEIN NUDE HOMOLOG 1"/>
    <property type="match status" value="1"/>
</dbReference>
<dbReference type="PANTHER" id="PTHR10921:SF1">
    <property type="entry name" value="NUCLEAR DISTRIBUTION PROTEIN NUDE HOMOLOG"/>
    <property type="match status" value="1"/>
</dbReference>
<feature type="compositionally biased region" description="Polar residues" evidence="7">
    <location>
        <begin position="1"/>
        <end position="11"/>
    </location>
</feature>
<dbReference type="GO" id="GO:0000776">
    <property type="term" value="C:kinetochore"/>
    <property type="evidence" value="ECO:0007669"/>
    <property type="project" value="TreeGrafter"/>
</dbReference>
<dbReference type="GO" id="GO:0007020">
    <property type="term" value="P:microtubule nucleation"/>
    <property type="evidence" value="ECO:0007669"/>
    <property type="project" value="TreeGrafter"/>
</dbReference>
<dbReference type="AlphaFoldDB" id="A0A0U1M4M5"/>
<evidence type="ECO:0000256" key="2">
    <source>
        <dbReference type="ARBA" id="ARBA00007429"/>
    </source>
</evidence>
<evidence type="ECO:0000256" key="3">
    <source>
        <dbReference type="ARBA" id="ARBA00022490"/>
    </source>
</evidence>
<dbReference type="Pfam" id="PF04880">
    <property type="entry name" value="NUDE_C"/>
    <property type="match status" value="1"/>
</dbReference>
<evidence type="ECO:0000256" key="4">
    <source>
        <dbReference type="ARBA" id="ARBA00022701"/>
    </source>
</evidence>
<dbReference type="GO" id="GO:0000132">
    <property type="term" value="P:establishment of mitotic spindle orientation"/>
    <property type="evidence" value="ECO:0007669"/>
    <property type="project" value="TreeGrafter"/>
</dbReference>
<feature type="compositionally biased region" description="Low complexity" evidence="7">
    <location>
        <begin position="486"/>
        <end position="497"/>
    </location>
</feature>
<keyword evidence="3" id="KW-0963">Cytoplasm</keyword>
<feature type="compositionally biased region" description="Low complexity" evidence="7">
    <location>
        <begin position="542"/>
        <end position="553"/>
    </location>
</feature>